<organism evidence="1 2">
    <name type="scientific">Bacillus mycoides</name>
    <dbReference type="NCBI Taxonomy" id="1405"/>
    <lineage>
        <taxon>Bacteria</taxon>
        <taxon>Bacillati</taxon>
        <taxon>Bacillota</taxon>
        <taxon>Bacilli</taxon>
        <taxon>Bacillales</taxon>
        <taxon>Bacillaceae</taxon>
        <taxon>Bacillus</taxon>
        <taxon>Bacillus cereus group</taxon>
    </lineage>
</organism>
<gene>
    <name evidence="1" type="ORF">B7492_33290</name>
</gene>
<keyword evidence="1" id="KW-0614">Plasmid</keyword>
<reference evidence="1 2" key="1">
    <citation type="submission" date="2017-04" db="EMBL/GenBank/DDBJ databases">
        <title>The Characteristic of a Fine Plant Growth-Promoting Rhizobacteria Bacillus mycoides Gnyt1 and its Whole Genome Sequencing Analysis.</title>
        <authorList>
            <person name="Li J.H."/>
            <person name="Yao T."/>
        </authorList>
    </citation>
    <scope>NUCLEOTIDE SEQUENCE [LARGE SCALE GENOMIC DNA]</scope>
    <source>
        <strain evidence="1 2">Gnyt1</strain>
        <plasmid evidence="2">Plasmid unnamed5</plasmid>
    </source>
</reference>
<accession>A0A1W6AJA8</accession>
<name>A0A1W6AJA8_BACMY</name>
<dbReference type="EMBL" id="CP020748">
    <property type="protein sequence ID" value="ARJ25912.1"/>
    <property type="molecule type" value="Genomic_DNA"/>
</dbReference>
<evidence type="ECO:0000313" key="1">
    <source>
        <dbReference type="EMBL" id="ARJ25912.1"/>
    </source>
</evidence>
<dbReference type="AlphaFoldDB" id="A0A1W6AJA8"/>
<evidence type="ECO:0000313" key="2">
    <source>
        <dbReference type="Proteomes" id="UP000192932"/>
    </source>
</evidence>
<protein>
    <submittedName>
        <fullName evidence="1">Uncharacterized protein</fullName>
    </submittedName>
</protein>
<geneLocation type="plasmid" evidence="1 2">
    <name>unnamed5</name>
</geneLocation>
<dbReference type="Proteomes" id="UP000192932">
    <property type="component" value="Plasmid unnamed5"/>
</dbReference>
<proteinExistence type="predicted"/>
<sequence length="95" mass="11216">MTSPVLVVINYDLHIGGSGSEVSVFKDIKNAIDYGKERANEYLKDYDLTRDSFAHEWDEFEEEECEKRYTFTSYKAHKEDTFNIMVYRQPFEDVA</sequence>
<dbReference type="RefSeq" id="WP_085313599.1">
    <property type="nucleotide sequence ID" value="NZ_CP020748.1"/>
</dbReference>